<evidence type="ECO:0000256" key="1">
    <source>
        <dbReference type="SAM" id="MobiDB-lite"/>
    </source>
</evidence>
<protein>
    <submittedName>
        <fullName evidence="2">Uncharacterized protein</fullName>
    </submittedName>
</protein>
<feature type="region of interest" description="Disordered" evidence="1">
    <location>
        <begin position="1"/>
        <end position="58"/>
    </location>
</feature>
<accession>A0AAI9XNX4</accession>
<name>A0AAI9XNX4_9PEZI</name>
<keyword evidence="3" id="KW-1185">Reference proteome</keyword>
<dbReference type="Proteomes" id="UP001239795">
    <property type="component" value="Unassembled WGS sequence"/>
</dbReference>
<feature type="non-terminal residue" evidence="2">
    <location>
        <position position="1"/>
    </location>
</feature>
<feature type="compositionally biased region" description="Basic and acidic residues" evidence="1">
    <location>
        <begin position="29"/>
        <end position="42"/>
    </location>
</feature>
<dbReference type="EMBL" id="MLGG01000024">
    <property type="protein sequence ID" value="KAK1455153.1"/>
    <property type="molecule type" value="Genomic_DNA"/>
</dbReference>
<evidence type="ECO:0000313" key="2">
    <source>
        <dbReference type="EMBL" id="KAK1455153.1"/>
    </source>
</evidence>
<organism evidence="2 3">
    <name type="scientific">Colletotrichum melonis</name>
    <dbReference type="NCBI Taxonomy" id="1209925"/>
    <lineage>
        <taxon>Eukaryota</taxon>
        <taxon>Fungi</taxon>
        <taxon>Dikarya</taxon>
        <taxon>Ascomycota</taxon>
        <taxon>Pezizomycotina</taxon>
        <taxon>Sordariomycetes</taxon>
        <taxon>Hypocreomycetidae</taxon>
        <taxon>Glomerellales</taxon>
        <taxon>Glomerellaceae</taxon>
        <taxon>Colletotrichum</taxon>
        <taxon>Colletotrichum acutatum species complex</taxon>
    </lineage>
</organism>
<proteinExistence type="predicted"/>
<gene>
    <name evidence="2" type="ORF">CMEL01_03913</name>
</gene>
<reference evidence="2 3" key="1">
    <citation type="submission" date="2016-10" db="EMBL/GenBank/DDBJ databases">
        <title>The genome sequence of Colletotrichum fioriniae PJ7.</title>
        <authorList>
            <person name="Baroncelli R."/>
        </authorList>
    </citation>
    <scope>NUCLEOTIDE SEQUENCE [LARGE SCALE GENOMIC DNA]</scope>
    <source>
        <strain evidence="2">Col 31</strain>
    </source>
</reference>
<dbReference type="AlphaFoldDB" id="A0AAI9XNX4"/>
<sequence>EERKDPAPPARPSFLPLRGFFPRTPEQNGEEHGELQKGKGPEPPDAPPKTGTHLQGPLRSVALDDEKGSAVCLLFFLVQRTTGAVTDSVA</sequence>
<evidence type="ECO:0000313" key="3">
    <source>
        <dbReference type="Proteomes" id="UP001239795"/>
    </source>
</evidence>
<comment type="caution">
    <text evidence="2">The sequence shown here is derived from an EMBL/GenBank/DDBJ whole genome shotgun (WGS) entry which is preliminary data.</text>
</comment>